<reference evidence="4 5" key="1">
    <citation type="submission" date="2021-11" db="EMBL/GenBank/DDBJ databases">
        <authorList>
            <person name="Lee D.-H."/>
            <person name="Kim S.-B."/>
        </authorList>
    </citation>
    <scope>NUCLEOTIDE SEQUENCE [LARGE SCALE GENOMIC DNA]</scope>
    <source>
        <strain evidence="4 5">KCTC 52223</strain>
    </source>
</reference>
<organism evidence="4 5">
    <name type="scientific">Reyranella aquatilis</name>
    <dbReference type="NCBI Taxonomy" id="2035356"/>
    <lineage>
        <taxon>Bacteria</taxon>
        <taxon>Pseudomonadati</taxon>
        <taxon>Pseudomonadota</taxon>
        <taxon>Alphaproteobacteria</taxon>
        <taxon>Hyphomicrobiales</taxon>
        <taxon>Reyranellaceae</taxon>
        <taxon>Reyranella</taxon>
    </lineage>
</organism>
<dbReference type="Pfam" id="PF01266">
    <property type="entry name" value="DAO"/>
    <property type="match status" value="1"/>
</dbReference>
<gene>
    <name evidence="4" type="ORF">LJ725_14790</name>
</gene>
<keyword evidence="5" id="KW-1185">Reference proteome</keyword>
<dbReference type="Gene3D" id="3.30.9.10">
    <property type="entry name" value="D-Amino Acid Oxidase, subunit A, domain 2"/>
    <property type="match status" value="1"/>
</dbReference>
<proteinExistence type="predicted"/>
<dbReference type="InterPro" id="IPR036188">
    <property type="entry name" value="FAD/NAD-bd_sf"/>
</dbReference>
<dbReference type="PANTHER" id="PTHR13847">
    <property type="entry name" value="SARCOSINE DEHYDROGENASE-RELATED"/>
    <property type="match status" value="1"/>
</dbReference>
<dbReference type="Gene3D" id="3.50.50.60">
    <property type="entry name" value="FAD/NAD(P)-binding domain"/>
    <property type="match status" value="1"/>
</dbReference>
<evidence type="ECO:0000256" key="1">
    <source>
        <dbReference type="ARBA" id="ARBA00023002"/>
    </source>
</evidence>
<evidence type="ECO:0000256" key="2">
    <source>
        <dbReference type="SAM" id="MobiDB-lite"/>
    </source>
</evidence>
<dbReference type="InterPro" id="IPR006076">
    <property type="entry name" value="FAD-dep_OxRdtase"/>
</dbReference>
<comment type="caution">
    <text evidence="4">The sequence shown here is derived from an EMBL/GenBank/DDBJ whole genome shotgun (WGS) entry which is preliminary data.</text>
</comment>
<dbReference type="EMBL" id="JAJISD010000006">
    <property type="protein sequence ID" value="MCC8430240.1"/>
    <property type="molecule type" value="Genomic_DNA"/>
</dbReference>
<feature type="compositionally biased region" description="Gly residues" evidence="2">
    <location>
        <begin position="75"/>
        <end position="92"/>
    </location>
</feature>
<sequence>MADSVFHKDFKATPWWWEWWHPSNELSQDPPLKTDVLVVGAGYGGLSTALELGRSGVEVTVLERGDFGVGASTRNGGGVSGGTTMGKGFSGKGVGGDPEAWKKVMARMLSDAADSLTQVETVIQREGIECYWRMNGRFSGAYTPRHFAEQQAKVATYNEKAALGTYMVPRERQREEIASDYYYGGMVVERTGQLHPALYYGGLLKAAHRAGARLCANCDAEKIERKSGGGFRVLTSKGPIEAREVVIATNGYTTELTPTLRRKLVPVASHIIATEELPEDLVQSLIPKNRVVSDTKRVLCYYRQSPDNKRVIFGGRARFTQVTPEVSAPVLHGYMLERWPQLKGVKVTHAWTGNVAFAFDFLPHMGVEQGMHYLMACNGSGVAMMSYLGYQTARKIAGGSNAPVNAFDGQDFPTVPFYNGNPEWVLPFVGAWYRTRDWWDRVRA</sequence>
<dbReference type="Proteomes" id="UP001198862">
    <property type="component" value="Unassembled WGS sequence"/>
</dbReference>
<dbReference type="SUPFAM" id="SSF51905">
    <property type="entry name" value="FAD/NAD(P)-binding domain"/>
    <property type="match status" value="1"/>
</dbReference>
<evidence type="ECO:0000313" key="4">
    <source>
        <dbReference type="EMBL" id="MCC8430240.1"/>
    </source>
</evidence>
<feature type="region of interest" description="Disordered" evidence="2">
    <location>
        <begin position="73"/>
        <end position="92"/>
    </location>
</feature>
<feature type="domain" description="FAD dependent oxidoreductase" evidence="3">
    <location>
        <begin position="35"/>
        <end position="393"/>
    </location>
</feature>
<evidence type="ECO:0000259" key="3">
    <source>
        <dbReference type="Pfam" id="PF01266"/>
    </source>
</evidence>
<protein>
    <submittedName>
        <fullName evidence="4">FAD-binding oxidoreductase</fullName>
    </submittedName>
</protein>
<name>A0ABS8KVY3_9HYPH</name>
<evidence type="ECO:0000313" key="5">
    <source>
        <dbReference type="Proteomes" id="UP001198862"/>
    </source>
</evidence>
<dbReference type="RefSeq" id="WP_230551411.1">
    <property type="nucleotide sequence ID" value="NZ_JAJISD010000006.1"/>
</dbReference>
<accession>A0ABS8KVY3</accession>
<keyword evidence="1" id="KW-0560">Oxidoreductase</keyword>
<dbReference type="PANTHER" id="PTHR13847:SF281">
    <property type="entry name" value="FAD DEPENDENT OXIDOREDUCTASE DOMAIN-CONTAINING PROTEIN"/>
    <property type="match status" value="1"/>
</dbReference>